<dbReference type="InterPro" id="IPR036621">
    <property type="entry name" value="Anticodon-bd_dom_sf"/>
</dbReference>
<feature type="region of interest" description="Disordered" evidence="10">
    <location>
        <begin position="194"/>
        <end position="223"/>
    </location>
</feature>
<evidence type="ECO:0000259" key="13">
    <source>
        <dbReference type="PROSITE" id="PS51185"/>
    </source>
</evidence>
<feature type="domain" description="WHEP-TRS" evidence="13">
    <location>
        <begin position="151"/>
        <end position="207"/>
    </location>
</feature>
<comment type="similarity">
    <text evidence="1">Belongs to the class-II aminoacyl-tRNA synthetase family.</text>
</comment>
<dbReference type="PROSITE" id="PS50862">
    <property type="entry name" value="AA_TRNA_LIGASE_II"/>
    <property type="match status" value="1"/>
</dbReference>
<evidence type="ECO:0000256" key="7">
    <source>
        <dbReference type="ARBA" id="ARBA00022917"/>
    </source>
</evidence>
<keyword evidence="6" id="KW-0067">ATP-binding</keyword>
<proteinExistence type="inferred from homology"/>
<dbReference type="Pfam" id="PF09775">
    <property type="entry name" value="Keratin_assoc"/>
    <property type="match status" value="1"/>
</dbReference>
<dbReference type="PANTHER" id="PTHR11476:SF7">
    <property type="entry name" value="HISTIDINE--TRNA LIGASE"/>
    <property type="match status" value="1"/>
</dbReference>
<evidence type="ECO:0000256" key="1">
    <source>
        <dbReference type="ARBA" id="ARBA00008226"/>
    </source>
</evidence>
<dbReference type="GO" id="GO:0005829">
    <property type="term" value="C:cytosol"/>
    <property type="evidence" value="ECO:0007669"/>
    <property type="project" value="TreeGrafter"/>
</dbReference>
<dbReference type="GO" id="GO:0004821">
    <property type="term" value="F:histidine-tRNA ligase activity"/>
    <property type="evidence" value="ECO:0007669"/>
    <property type="project" value="UniProtKB-EC"/>
</dbReference>
<dbReference type="PANTHER" id="PTHR11476">
    <property type="entry name" value="HISTIDYL-TRNA SYNTHETASE"/>
    <property type="match status" value="1"/>
</dbReference>
<dbReference type="GO" id="GO:0005524">
    <property type="term" value="F:ATP binding"/>
    <property type="evidence" value="ECO:0007669"/>
    <property type="project" value="UniProtKB-KW"/>
</dbReference>
<dbReference type="Proteomes" id="UP000828236">
    <property type="component" value="Unassembled WGS sequence"/>
</dbReference>
<evidence type="ECO:0000256" key="2">
    <source>
        <dbReference type="ARBA" id="ARBA00012815"/>
    </source>
</evidence>
<dbReference type="FunFam" id="3.30.930.10:FF:000021">
    <property type="entry name" value="Probable histidine--tRNA ligase, mitochondrial"/>
    <property type="match status" value="1"/>
</dbReference>
<protein>
    <recommendedName>
        <fullName evidence="2">histidine--tRNA ligase</fullName>
        <ecNumber evidence="2">6.1.1.21</ecNumber>
    </recommendedName>
</protein>
<dbReference type="Pfam" id="PF13393">
    <property type="entry name" value="tRNA-synt_His"/>
    <property type="match status" value="1"/>
</dbReference>
<evidence type="ECO:0000256" key="4">
    <source>
        <dbReference type="ARBA" id="ARBA00022598"/>
    </source>
</evidence>
<keyword evidence="7" id="KW-0648">Protein biosynthesis</keyword>
<feature type="transmembrane region" description="Helical" evidence="11">
    <location>
        <begin position="31"/>
        <end position="53"/>
    </location>
</feature>
<dbReference type="SUPFAM" id="SSF52954">
    <property type="entry name" value="Class II aaRS ABD-related"/>
    <property type="match status" value="1"/>
</dbReference>
<dbReference type="SMART" id="SM00991">
    <property type="entry name" value="WHEP-TRS"/>
    <property type="match status" value="1"/>
</dbReference>
<dbReference type="CDD" id="cd01200">
    <property type="entry name" value="WHEPGMRS_RNA"/>
    <property type="match status" value="1"/>
</dbReference>
<dbReference type="PROSITE" id="PS00762">
    <property type="entry name" value="WHEP_TRS_1"/>
    <property type="match status" value="1"/>
</dbReference>
<dbReference type="GO" id="GO:0005739">
    <property type="term" value="C:mitochondrion"/>
    <property type="evidence" value="ECO:0007669"/>
    <property type="project" value="TreeGrafter"/>
</dbReference>
<dbReference type="InterPro" id="IPR009068">
    <property type="entry name" value="uS15_NS1_RNA-bd_sf"/>
</dbReference>
<dbReference type="InterPro" id="IPR045864">
    <property type="entry name" value="aa-tRNA-synth_II/BPL/LPL"/>
</dbReference>
<organism evidence="14">
    <name type="scientific">Dermatophagoides farinae</name>
    <name type="common">American house dust mite</name>
    <dbReference type="NCBI Taxonomy" id="6954"/>
    <lineage>
        <taxon>Eukaryota</taxon>
        <taxon>Metazoa</taxon>
        <taxon>Ecdysozoa</taxon>
        <taxon>Arthropoda</taxon>
        <taxon>Chelicerata</taxon>
        <taxon>Arachnida</taxon>
        <taxon>Acari</taxon>
        <taxon>Acariformes</taxon>
        <taxon>Sarcoptiformes</taxon>
        <taxon>Astigmata</taxon>
        <taxon>Psoroptidia</taxon>
        <taxon>Analgoidea</taxon>
        <taxon>Pyroglyphidae</taxon>
        <taxon>Dermatophagoidinae</taxon>
        <taxon>Dermatophagoides</taxon>
    </lineage>
</organism>
<dbReference type="AlphaFoldDB" id="A0A9D4P6K5"/>
<keyword evidence="11" id="KW-1133">Transmembrane helix</keyword>
<dbReference type="InterPro" id="IPR033656">
    <property type="entry name" value="HisRS_anticodon"/>
</dbReference>
<keyword evidence="11" id="KW-0472">Membrane</keyword>
<dbReference type="NCBIfam" id="TIGR00442">
    <property type="entry name" value="hisS"/>
    <property type="match status" value="1"/>
</dbReference>
<sequence>MPVSVGLSCIISSSLSLVVMAGMQIFRSYLIATKLTTLLAGYLGSLIFIFILTSINNLEMSLFGANFQSKYMEVIFSLIVALFTSGLVHQVAVTSCLLFSLASLYFLNIISAKTYQTNIPMETKTSMKNTNSLFISRNSSNFSSIINMADNSTSLEEQIKQQGDIVRSLKSQKADKEKIDIEVSKLLALKARLSPSSDDNKCNSPTKKDGKKDNKKFTLKTPKGMRDFESKPMLVREKVFKTITDIFKRHGGLAIDTPVCERKDVLTGKYGEDSKLIYDLEDQGGELLSLRYDLTVPFARYLAQNKINTMKRYHIAKVYRRDNPSVTKGRFREFYQCDFDIAGKYDPMIPDVECLRIIYEILNELDLKSFLIKINHRCILDGLFEICGVPEDKFRTICSSVDKLDKNTWEEVKQEMINEKGLPEDVADRIGELVKMNGTIELVDQLLSQELGQNKRAAKGLNEIRSLFHYCKLFQIESSVSFDLSLARGLDYYTGLIYEVIITDENVECGSIAAGGRYDYLVGMLAEANNWEVPCVGLSIGIERILTIIEERMSNEMGVGSPTQVLVASIGNELLDERMKLLLELWNARFNAEHIYKKSIKILNNYQYCETNRIPYAVILAEDELKRGMVKIRDIQTRKEIEVARADIVVELKKLLNIS</sequence>
<dbReference type="EMBL" id="SDOV01000001">
    <property type="protein sequence ID" value="KAH7645239.1"/>
    <property type="molecule type" value="Genomic_DNA"/>
</dbReference>
<dbReference type="SUPFAM" id="SSF55681">
    <property type="entry name" value="Class II aaRS and biotin synthetases"/>
    <property type="match status" value="1"/>
</dbReference>
<evidence type="ECO:0000256" key="3">
    <source>
        <dbReference type="ARBA" id="ARBA00022490"/>
    </source>
</evidence>
<dbReference type="CDD" id="cd00773">
    <property type="entry name" value="HisRS-like_core"/>
    <property type="match status" value="1"/>
</dbReference>
<dbReference type="SUPFAM" id="SSF47060">
    <property type="entry name" value="S15/NS1 RNA-binding domain"/>
    <property type="match status" value="1"/>
</dbReference>
<name>A0A9D4P6K5_DERFA</name>
<evidence type="ECO:0000256" key="10">
    <source>
        <dbReference type="SAM" id="MobiDB-lite"/>
    </source>
</evidence>
<dbReference type="InterPro" id="IPR004154">
    <property type="entry name" value="Anticodon-bd"/>
</dbReference>
<evidence type="ECO:0000259" key="12">
    <source>
        <dbReference type="PROSITE" id="PS50862"/>
    </source>
</evidence>
<dbReference type="InterPro" id="IPR018614">
    <property type="entry name" value="KRTCAP2"/>
</dbReference>
<dbReference type="Gene3D" id="3.40.50.800">
    <property type="entry name" value="Anticodon-binding domain"/>
    <property type="match status" value="1"/>
</dbReference>
<dbReference type="CDD" id="cd00859">
    <property type="entry name" value="HisRS_anticodon"/>
    <property type="match status" value="1"/>
</dbReference>
<keyword evidence="5" id="KW-0547">Nucleotide-binding</keyword>
<reference evidence="14" key="1">
    <citation type="submission" date="2020-06" db="EMBL/GenBank/DDBJ databases">
        <authorList>
            <person name="Ji K."/>
            <person name="Li J."/>
        </authorList>
    </citation>
    <scope>NUCLEOTIDE SEQUENCE</scope>
    <source>
        <strain evidence="14">JKM2019</strain>
        <tissue evidence="14">Whole body</tissue>
    </source>
</reference>
<reference evidence="14" key="2">
    <citation type="journal article" date="2021" name="World Allergy Organ. J.">
        <title>Chromosome-level assembly of Dermatophagoides farinae genome and transcriptome reveals two novel allergens Der f 37 and Der f 39.</title>
        <authorList>
            <person name="Chen J."/>
            <person name="Cai Z."/>
            <person name="Fan D."/>
            <person name="Hu J."/>
            <person name="Hou Y."/>
            <person name="He Y."/>
            <person name="Zhang Z."/>
            <person name="Zhao Z."/>
            <person name="Gao P."/>
            <person name="Hu W."/>
            <person name="Sun J."/>
            <person name="Li J."/>
            <person name="Ji K."/>
        </authorList>
    </citation>
    <scope>NUCLEOTIDE SEQUENCE</scope>
    <source>
        <strain evidence="14">JKM2019</strain>
    </source>
</reference>
<dbReference type="Gene3D" id="3.30.930.10">
    <property type="entry name" value="Bira Bifunctional Protein, Domain 2"/>
    <property type="match status" value="1"/>
</dbReference>
<keyword evidence="11" id="KW-0812">Transmembrane</keyword>
<dbReference type="InterPro" id="IPR006195">
    <property type="entry name" value="aa-tRNA-synth_II"/>
</dbReference>
<dbReference type="InterPro" id="IPR041715">
    <property type="entry name" value="HisRS-like_core"/>
</dbReference>
<dbReference type="GO" id="GO:0003723">
    <property type="term" value="F:RNA binding"/>
    <property type="evidence" value="ECO:0007669"/>
    <property type="project" value="TreeGrafter"/>
</dbReference>
<evidence type="ECO:0000256" key="11">
    <source>
        <dbReference type="SAM" id="Phobius"/>
    </source>
</evidence>
<keyword evidence="4 14" id="KW-0436">Ligase</keyword>
<dbReference type="Gene3D" id="1.10.287.10">
    <property type="entry name" value="S15/NS1, RNA-binding"/>
    <property type="match status" value="1"/>
</dbReference>
<evidence type="ECO:0000256" key="9">
    <source>
        <dbReference type="ARBA" id="ARBA00047639"/>
    </source>
</evidence>
<gene>
    <name evidence="14" type="ORF">HUG17_0777</name>
</gene>
<accession>A0A9D4P6K5</accession>
<dbReference type="InterPro" id="IPR015807">
    <property type="entry name" value="His-tRNA-ligase"/>
</dbReference>
<feature type="transmembrane region" description="Helical" evidence="11">
    <location>
        <begin position="74"/>
        <end position="107"/>
    </location>
</feature>
<dbReference type="PROSITE" id="PS51185">
    <property type="entry name" value="WHEP_TRS_2"/>
    <property type="match status" value="1"/>
</dbReference>
<comment type="caution">
    <text evidence="14">The sequence shown here is derived from an EMBL/GenBank/DDBJ whole genome shotgun (WGS) entry which is preliminary data.</text>
</comment>
<comment type="catalytic activity">
    <reaction evidence="9">
        <text>tRNA(His) + L-histidine + ATP = L-histidyl-tRNA(His) + AMP + diphosphate + H(+)</text>
        <dbReference type="Rhea" id="RHEA:17313"/>
        <dbReference type="Rhea" id="RHEA-COMP:9665"/>
        <dbReference type="Rhea" id="RHEA-COMP:9689"/>
        <dbReference type="ChEBI" id="CHEBI:15378"/>
        <dbReference type="ChEBI" id="CHEBI:30616"/>
        <dbReference type="ChEBI" id="CHEBI:33019"/>
        <dbReference type="ChEBI" id="CHEBI:57595"/>
        <dbReference type="ChEBI" id="CHEBI:78442"/>
        <dbReference type="ChEBI" id="CHEBI:78527"/>
        <dbReference type="ChEBI" id="CHEBI:456215"/>
        <dbReference type="EC" id="6.1.1.21"/>
    </reaction>
</comment>
<dbReference type="Pfam" id="PF00458">
    <property type="entry name" value="WHEP-TRS"/>
    <property type="match status" value="1"/>
</dbReference>
<feature type="domain" description="Aminoacyl-transfer RNA synthetases class-II family profile" evidence="12">
    <location>
        <begin position="235"/>
        <end position="562"/>
    </location>
</feature>
<dbReference type="GO" id="GO:0032543">
    <property type="term" value="P:mitochondrial translation"/>
    <property type="evidence" value="ECO:0007669"/>
    <property type="project" value="TreeGrafter"/>
</dbReference>
<dbReference type="EC" id="6.1.1.21" evidence="2"/>
<dbReference type="InterPro" id="IPR000738">
    <property type="entry name" value="WHEP-TRS_dom"/>
</dbReference>
<feature type="compositionally biased region" description="Basic and acidic residues" evidence="10">
    <location>
        <begin position="198"/>
        <end position="216"/>
    </location>
</feature>
<dbReference type="Pfam" id="PF03129">
    <property type="entry name" value="HGTP_anticodon"/>
    <property type="match status" value="1"/>
</dbReference>
<evidence type="ECO:0000256" key="5">
    <source>
        <dbReference type="ARBA" id="ARBA00022741"/>
    </source>
</evidence>
<evidence type="ECO:0000256" key="6">
    <source>
        <dbReference type="ARBA" id="ARBA00022840"/>
    </source>
</evidence>
<keyword evidence="8" id="KW-0030">Aminoacyl-tRNA synthetase</keyword>
<evidence type="ECO:0000313" key="14">
    <source>
        <dbReference type="EMBL" id="KAH7645239.1"/>
    </source>
</evidence>
<keyword evidence="3" id="KW-0963">Cytoplasm</keyword>
<dbReference type="FunFam" id="3.40.50.800:FF:000008">
    <property type="entry name" value="histidine--tRNA ligase, cytoplasmic isoform X1"/>
    <property type="match status" value="1"/>
</dbReference>
<dbReference type="GO" id="GO:0006427">
    <property type="term" value="P:histidyl-tRNA aminoacylation"/>
    <property type="evidence" value="ECO:0007669"/>
    <property type="project" value="InterPro"/>
</dbReference>
<evidence type="ECO:0000256" key="8">
    <source>
        <dbReference type="ARBA" id="ARBA00023146"/>
    </source>
</evidence>